<comment type="cofactor">
    <cofactor evidence="10">
        <name>Zn(2+)</name>
        <dbReference type="ChEBI" id="CHEBI:29105"/>
    </cofactor>
    <text evidence="10">Divalent metal cations. Probably Zn(2+).</text>
</comment>
<dbReference type="GO" id="GO:0004671">
    <property type="term" value="F:protein C-terminal S-isoprenylcysteine carboxyl O-methyltransferase activity"/>
    <property type="evidence" value="ECO:0007669"/>
    <property type="project" value="UniProtKB-EC"/>
</dbReference>
<keyword evidence="9 10" id="KW-0472">Membrane</keyword>
<feature type="transmembrane region" description="Helical" evidence="10">
    <location>
        <begin position="42"/>
        <end position="63"/>
    </location>
</feature>
<name>A0AAP0IWF1_9MAGN</name>
<dbReference type="InterPro" id="IPR025770">
    <property type="entry name" value="PPMT_MeTrfase"/>
</dbReference>
<evidence type="ECO:0000256" key="5">
    <source>
        <dbReference type="ARBA" id="ARBA00022679"/>
    </source>
</evidence>
<dbReference type="GO" id="GO:0032259">
    <property type="term" value="P:methylation"/>
    <property type="evidence" value="ECO:0007669"/>
    <property type="project" value="UniProtKB-KW"/>
</dbReference>
<keyword evidence="10" id="KW-0256">Endoplasmic reticulum</keyword>
<evidence type="ECO:0000256" key="7">
    <source>
        <dbReference type="ARBA" id="ARBA00022692"/>
    </source>
</evidence>
<dbReference type="GO" id="GO:0005789">
    <property type="term" value="C:endoplasmic reticulum membrane"/>
    <property type="evidence" value="ECO:0007669"/>
    <property type="project" value="UniProtKB-SubCell"/>
</dbReference>
<keyword evidence="8 10" id="KW-1133">Transmembrane helix</keyword>
<dbReference type="EC" id="2.1.1.100" evidence="3 10"/>
<organism evidence="11 12">
    <name type="scientific">Stephania japonica</name>
    <dbReference type="NCBI Taxonomy" id="461633"/>
    <lineage>
        <taxon>Eukaryota</taxon>
        <taxon>Viridiplantae</taxon>
        <taxon>Streptophyta</taxon>
        <taxon>Embryophyta</taxon>
        <taxon>Tracheophyta</taxon>
        <taxon>Spermatophyta</taxon>
        <taxon>Magnoliopsida</taxon>
        <taxon>Ranunculales</taxon>
        <taxon>Menispermaceae</taxon>
        <taxon>Menispermoideae</taxon>
        <taxon>Cissampelideae</taxon>
        <taxon>Stephania</taxon>
    </lineage>
</organism>
<protein>
    <recommendedName>
        <fullName evidence="3 10">Protein-S-isoprenylcysteine O-methyltransferase</fullName>
        <ecNumber evidence="3 10">2.1.1.100</ecNumber>
    </recommendedName>
</protein>
<dbReference type="PROSITE" id="PS51564">
    <property type="entry name" value="SAM_ICMT"/>
    <property type="match status" value="1"/>
</dbReference>
<keyword evidence="7 10" id="KW-0812">Transmembrane</keyword>
<dbReference type="Proteomes" id="UP001417504">
    <property type="component" value="Unassembled WGS sequence"/>
</dbReference>
<keyword evidence="5" id="KW-0808">Transferase</keyword>
<keyword evidence="12" id="KW-1185">Reference proteome</keyword>
<keyword evidence="4 10" id="KW-0489">Methyltransferase</keyword>
<dbReference type="PANTHER" id="PTHR12714">
    <property type="entry name" value="PROTEIN-S ISOPRENYLCYSTEINE O-METHYLTRANSFERASE"/>
    <property type="match status" value="1"/>
</dbReference>
<evidence type="ECO:0000313" key="12">
    <source>
        <dbReference type="Proteomes" id="UP001417504"/>
    </source>
</evidence>
<feature type="transmembrane region" description="Helical" evidence="10">
    <location>
        <begin position="164"/>
        <end position="192"/>
    </location>
</feature>
<evidence type="ECO:0000256" key="9">
    <source>
        <dbReference type="ARBA" id="ARBA00023136"/>
    </source>
</evidence>
<reference evidence="11 12" key="1">
    <citation type="submission" date="2024-01" db="EMBL/GenBank/DDBJ databases">
        <title>Genome assemblies of Stephania.</title>
        <authorList>
            <person name="Yang L."/>
        </authorList>
    </citation>
    <scope>NUCLEOTIDE SEQUENCE [LARGE SCALE GENOMIC DNA]</scope>
    <source>
        <strain evidence="11">QJT</strain>
        <tissue evidence="11">Leaf</tissue>
    </source>
</reference>
<evidence type="ECO:0000256" key="3">
    <source>
        <dbReference type="ARBA" id="ARBA00012151"/>
    </source>
</evidence>
<evidence type="ECO:0000256" key="4">
    <source>
        <dbReference type="ARBA" id="ARBA00022603"/>
    </source>
</evidence>
<evidence type="ECO:0000256" key="2">
    <source>
        <dbReference type="ARBA" id="ARBA00009140"/>
    </source>
</evidence>
<comment type="similarity">
    <text evidence="2 10">Belongs to the class VI-like SAM-binding methyltransferase superfamily. Isoprenylcysteine carboxyl methyltransferase family.</text>
</comment>
<sequence length="226" mass="26231">MILVFEITEETFQNPRLQIESISPNQMAMGDLFSNGAARRHLSLMFIAVAFFHVSEYFLAVFIHGRSRVPLSSLLISKQYLLAIGFSLLEYALEVEFVPEMKELWWVSYIGVVLVVIGEVVRKGAIVTAGRAFTHMIKIYHEEHHQLVRHGIYGIMRHPGYCGFFVWAVGIQIMMCNPISTFAFMMVLWNFFSKRIQYEEFFLRQFFGSEYEEYSKQVPSGVPFVK</sequence>
<dbReference type="AlphaFoldDB" id="A0AAP0IWF1"/>
<accession>A0AAP0IWF1</accession>
<evidence type="ECO:0000256" key="6">
    <source>
        <dbReference type="ARBA" id="ARBA00022691"/>
    </source>
</evidence>
<dbReference type="InterPro" id="IPR007269">
    <property type="entry name" value="ICMT_MeTrfase"/>
</dbReference>
<comment type="catalytic activity">
    <reaction evidence="10">
        <text>[protein]-C-terminal S-[(2E,6E)-farnesyl]-L-cysteine + S-adenosyl-L-methionine = [protein]-C-terminal S-[(2E,6E)-farnesyl]-L-cysteine methyl ester + S-adenosyl-L-homocysteine</text>
        <dbReference type="Rhea" id="RHEA:21672"/>
        <dbReference type="Rhea" id="RHEA-COMP:12125"/>
        <dbReference type="Rhea" id="RHEA-COMP:12126"/>
        <dbReference type="ChEBI" id="CHEBI:57856"/>
        <dbReference type="ChEBI" id="CHEBI:59789"/>
        <dbReference type="ChEBI" id="CHEBI:90510"/>
        <dbReference type="ChEBI" id="CHEBI:90511"/>
        <dbReference type="EC" id="2.1.1.100"/>
    </reaction>
</comment>
<keyword evidence="6 10" id="KW-0949">S-adenosyl-L-methionine</keyword>
<dbReference type="Pfam" id="PF04140">
    <property type="entry name" value="ICMT"/>
    <property type="match status" value="1"/>
</dbReference>
<comment type="caution">
    <text evidence="11">The sequence shown here is derived from an EMBL/GenBank/DDBJ whole genome shotgun (WGS) entry which is preliminary data.</text>
</comment>
<gene>
    <name evidence="11" type="ORF">Sjap_012615</name>
</gene>
<dbReference type="Gene3D" id="1.20.120.1630">
    <property type="match status" value="1"/>
</dbReference>
<dbReference type="EMBL" id="JBBNAE010000005">
    <property type="protein sequence ID" value="KAK9123013.1"/>
    <property type="molecule type" value="Genomic_DNA"/>
</dbReference>
<feature type="transmembrane region" description="Helical" evidence="10">
    <location>
        <begin position="104"/>
        <end position="121"/>
    </location>
</feature>
<feature type="transmembrane region" description="Helical" evidence="10">
    <location>
        <begin position="75"/>
        <end position="92"/>
    </location>
</feature>
<proteinExistence type="inferred from homology"/>
<evidence type="ECO:0000256" key="8">
    <source>
        <dbReference type="ARBA" id="ARBA00022989"/>
    </source>
</evidence>
<evidence type="ECO:0000313" key="11">
    <source>
        <dbReference type="EMBL" id="KAK9123013.1"/>
    </source>
</evidence>
<evidence type="ECO:0000256" key="1">
    <source>
        <dbReference type="ARBA" id="ARBA00004141"/>
    </source>
</evidence>
<comment type="subcellular location">
    <subcellularLocation>
        <location evidence="10">Endoplasmic reticulum membrane</location>
        <topology evidence="10">Multi-pass membrane protein</topology>
    </subcellularLocation>
    <subcellularLocation>
        <location evidence="1">Membrane</location>
        <topology evidence="1">Multi-pass membrane protein</topology>
    </subcellularLocation>
</comment>
<dbReference type="PANTHER" id="PTHR12714:SF9">
    <property type="entry name" value="PROTEIN-S-ISOPRENYLCYSTEINE O-METHYLTRANSFERASE"/>
    <property type="match status" value="1"/>
</dbReference>
<evidence type="ECO:0000256" key="10">
    <source>
        <dbReference type="RuleBase" id="RU362022"/>
    </source>
</evidence>